<evidence type="ECO:0000313" key="2">
    <source>
        <dbReference type="Proteomes" id="UP001054945"/>
    </source>
</evidence>
<dbReference type="EMBL" id="BPLR01000654">
    <property type="protein sequence ID" value="GIY96397.1"/>
    <property type="molecule type" value="Genomic_DNA"/>
</dbReference>
<gene>
    <name evidence="1" type="ORF">CEXT_469101</name>
</gene>
<keyword evidence="2" id="KW-1185">Reference proteome</keyword>
<comment type="caution">
    <text evidence="1">The sequence shown here is derived from an EMBL/GenBank/DDBJ whole genome shotgun (WGS) entry which is preliminary data.</text>
</comment>
<reference evidence="1 2" key="1">
    <citation type="submission" date="2021-06" db="EMBL/GenBank/DDBJ databases">
        <title>Caerostris extrusa draft genome.</title>
        <authorList>
            <person name="Kono N."/>
            <person name="Arakawa K."/>
        </authorList>
    </citation>
    <scope>NUCLEOTIDE SEQUENCE [LARGE SCALE GENOMIC DNA]</scope>
</reference>
<accession>A0AAV4XMP1</accession>
<evidence type="ECO:0000313" key="1">
    <source>
        <dbReference type="EMBL" id="GIY96397.1"/>
    </source>
</evidence>
<dbReference type="AlphaFoldDB" id="A0AAV4XMP1"/>
<name>A0AAV4XMP1_CAEEX</name>
<protein>
    <submittedName>
        <fullName evidence="1">Uncharacterized protein</fullName>
    </submittedName>
</protein>
<organism evidence="1 2">
    <name type="scientific">Caerostris extrusa</name>
    <name type="common">Bark spider</name>
    <name type="synonym">Caerostris bankana</name>
    <dbReference type="NCBI Taxonomy" id="172846"/>
    <lineage>
        <taxon>Eukaryota</taxon>
        <taxon>Metazoa</taxon>
        <taxon>Ecdysozoa</taxon>
        <taxon>Arthropoda</taxon>
        <taxon>Chelicerata</taxon>
        <taxon>Arachnida</taxon>
        <taxon>Araneae</taxon>
        <taxon>Araneomorphae</taxon>
        <taxon>Entelegynae</taxon>
        <taxon>Araneoidea</taxon>
        <taxon>Araneidae</taxon>
        <taxon>Caerostris</taxon>
    </lineage>
</organism>
<sequence>MANVTPRKQTTQLRNCVRCPALTKEATSNIVFSEPGHTRNMPCEMAFPPGQVKVVTEKDIFGIVVPRLGRSTPFA</sequence>
<dbReference type="Proteomes" id="UP001054945">
    <property type="component" value="Unassembled WGS sequence"/>
</dbReference>
<proteinExistence type="predicted"/>